<protein>
    <recommendedName>
        <fullName evidence="5">HTH araC/xylS-type domain-containing protein</fullName>
    </recommendedName>
</protein>
<proteinExistence type="predicted"/>
<dbReference type="Gene3D" id="3.30.450.40">
    <property type="match status" value="1"/>
</dbReference>
<feature type="region of interest" description="Disordered" evidence="4">
    <location>
        <begin position="20"/>
        <end position="41"/>
    </location>
</feature>
<evidence type="ECO:0000313" key="7">
    <source>
        <dbReference type="Proteomes" id="UP001500928"/>
    </source>
</evidence>
<feature type="region of interest" description="Disordered" evidence="4">
    <location>
        <begin position="70"/>
        <end position="91"/>
    </location>
</feature>
<dbReference type="PANTHER" id="PTHR46796">
    <property type="entry name" value="HTH-TYPE TRANSCRIPTIONAL ACTIVATOR RHAS-RELATED"/>
    <property type="match status" value="1"/>
</dbReference>
<keyword evidence="1" id="KW-0805">Transcription regulation</keyword>
<feature type="domain" description="HTH araC/xylS-type" evidence="5">
    <location>
        <begin position="300"/>
        <end position="401"/>
    </location>
</feature>
<dbReference type="InterPro" id="IPR003018">
    <property type="entry name" value="GAF"/>
</dbReference>
<evidence type="ECO:0000256" key="2">
    <source>
        <dbReference type="ARBA" id="ARBA00023125"/>
    </source>
</evidence>
<dbReference type="InterPro" id="IPR029016">
    <property type="entry name" value="GAF-like_dom_sf"/>
</dbReference>
<dbReference type="InterPro" id="IPR009057">
    <property type="entry name" value="Homeodomain-like_sf"/>
</dbReference>
<evidence type="ECO:0000256" key="4">
    <source>
        <dbReference type="SAM" id="MobiDB-lite"/>
    </source>
</evidence>
<dbReference type="PROSITE" id="PS01124">
    <property type="entry name" value="HTH_ARAC_FAMILY_2"/>
    <property type="match status" value="1"/>
</dbReference>
<sequence length="401" mass="42588">MSGPGRDAVDVDLLVDALENVSAELEAPPRPDRGDEATENRAVRETQAYLARATARALRGDVAELRLQARGSGDEARRLRQGRRLRGPRPAAADVPVADLERLSRQALAVTEGVTWAEIAVPTADGSVLTTSAGRLAPAQVQALAAGPRAEVLGHGYVVAVDDTAQDARWPAPDTDGVRSILVLPLGVWGVLTLTAEAPRAFDDATRAVAREVAGRGTGLLAGEGAGVTEAVRARQLVVTASTLLAHHEDLDPSDGFDALLERALTAGSSILAAAEHVLDELGLPGDGGRPHAPEPATLRRALAHLEEHAAEDVDVADVAQAAGLGVRGLQMTFRRWRGTTPLGHLREIRLARAHEELRASDPRDTTVADIANRWHFTHPGRFSVTYRERYGCSPSATLRS</sequence>
<keyword evidence="7" id="KW-1185">Reference proteome</keyword>
<keyword evidence="3" id="KW-0804">Transcription</keyword>
<dbReference type="EMBL" id="BAABHO010000054">
    <property type="protein sequence ID" value="GAA4806550.1"/>
    <property type="molecule type" value="Genomic_DNA"/>
</dbReference>
<dbReference type="InterPro" id="IPR050204">
    <property type="entry name" value="AraC_XylS_family_regulators"/>
</dbReference>
<name>A0ABP9C9D8_9PSEU</name>
<evidence type="ECO:0000313" key="6">
    <source>
        <dbReference type="EMBL" id="GAA4806550.1"/>
    </source>
</evidence>
<reference evidence="7" key="1">
    <citation type="journal article" date="2019" name="Int. J. Syst. Evol. Microbiol.">
        <title>The Global Catalogue of Microorganisms (GCM) 10K type strain sequencing project: providing services to taxonomists for standard genome sequencing and annotation.</title>
        <authorList>
            <consortium name="The Broad Institute Genomics Platform"/>
            <consortium name="The Broad Institute Genome Sequencing Center for Infectious Disease"/>
            <person name="Wu L."/>
            <person name="Ma J."/>
        </authorList>
    </citation>
    <scope>NUCLEOTIDE SEQUENCE [LARGE SCALE GENOMIC DNA]</scope>
    <source>
        <strain evidence="7">JCM 17979</strain>
    </source>
</reference>
<gene>
    <name evidence="6" type="ORF">GCM10023200_50220</name>
</gene>
<organism evidence="6 7">
    <name type="scientific">Actinomycetospora chlora</name>
    <dbReference type="NCBI Taxonomy" id="663608"/>
    <lineage>
        <taxon>Bacteria</taxon>
        <taxon>Bacillati</taxon>
        <taxon>Actinomycetota</taxon>
        <taxon>Actinomycetes</taxon>
        <taxon>Pseudonocardiales</taxon>
        <taxon>Pseudonocardiaceae</taxon>
        <taxon>Actinomycetospora</taxon>
    </lineage>
</organism>
<evidence type="ECO:0000259" key="5">
    <source>
        <dbReference type="PROSITE" id="PS01124"/>
    </source>
</evidence>
<feature type="compositionally biased region" description="Basic and acidic residues" evidence="4">
    <location>
        <begin position="27"/>
        <end position="41"/>
    </location>
</feature>
<dbReference type="Pfam" id="PF13185">
    <property type="entry name" value="GAF_2"/>
    <property type="match status" value="1"/>
</dbReference>
<dbReference type="SUPFAM" id="SSF55781">
    <property type="entry name" value="GAF domain-like"/>
    <property type="match status" value="1"/>
</dbReference>
<dbReference type="PANTHER" id="PTHR46796:SF12">
    <property type="entry name" value="HTH-TYPE DNA-BINDING TRANSCRIPTIONAL ACTIVATOR EUTR"/>
    <property type="match status" value="1"/>
</dbReference>
<accession>A0ABP9C9D8</accession>
<dbReference type="Gene3D" id="1.10.10.60">
    <property type="entry name" value="Homeodomain-like"/>
    <property type="match status" value="1"/>
</dbReference>
<dbReference type="SUPFAM" id="SSF46689">
    <property type="entry name" value="Homeodomain-like"/>
    <property type="match status" value="2"/>
</dbReference>
<keyword evidence="2" id="KW-0238">DNA-binding</keyword>
<dbReference type="Proteomes" id="UP001500928">
    <property type="component" value="Unassembled WGS sequence"/>
</dbReference>
<dbReference type="InterPro" id="IPR018060">
    <property type="entry name" value="HTH_AraC"/>
</dbReference>
<evidence type="ECO:0000256" key="3">
    <source>
        <dbReference type="ARBA" id="ARBA00023163"/>
    </source>
</evidence>
<dbReference type="Pfam" id="PF12833">
    <property type="entry name" value="HTH_18"/>
    <property type="match status" value="1"/>
</dbReference>
<comment type="caution">
    <text evidence="6">The sequence shown here is derived from an EMBL/GenBank/DDBJ whole genome shotgun (WGS) entry which is preliminary data.</text>
</comment>
<evidence type="ECO:0000256" key="1">
    <source>
        <dbReference type="ARBA" id="ARBA00023015"/>
    </source>
</evidence>
<dbReference type="RefSeq" id="WP_345422279.1">
    <property type="nucleotide sequence ID" value="NZ_BAABHO010000054.1"/>
</dbReference>
<dbReference type="SMART" id="SM00342">
    <property type="entry name" value="HTH_ARAC"/>
    <property type="match status" value="1"/>
</dbReference>